<evidence type="ECO:0000313" key="3">
    <source>
        <dbReference type="Proteomes" id="UP000559027"/>
    </source>
</evidence>
<dbReference type="AlphaFoldDB" id="A0A8H5FRQ9"/>
<name>A0A8H5FRQ9_9AGAR</name>
<feature type="compositionally biased region" description="Low complexity" evidence="1">
    <location>
        <begin position="289"/>
        <end position="303"/>
    </location>
</feature>
<organism evidence="2 3">
    <name type="scientific">Leucocoprinus leucothites</name>
    <dbReference type="NCBI Taxonomy" id="201217"/>
    <lineage>
        <taxon>Eukaryota</taxon>
        <taxon>Fungi</taxon>
        <taxon>Dikarya</taxon>
        <taxon>Basidiomycota</taxon>
        <taxon>Agaricomycotina</taxon>
        <taxon>Agaricomycetes</taxon>
        <taxon>Agaricomycetidae</taxon>
        <taxon>Agaricales</taxon>
        <taxon>Agaricineae</taxon>
        <taxon>Agaricaceae</taxon>
        <taxon>Leucocoprinus</taxon>
    </lineage>
</organism>
<feature type="compositionally biased region" description="Polar residues" evidence="1">
    <location>
        <begin position="753"/>
        <end position="769"/>
    </location>
</feature>
<gene>
    <name evidence="2" type="ORF">D9756_010429</name>
</gene>
<feature type="compositionally biased region" description="Pro residues" evidence="1">
    <location>
        <begin position="346"/>
        <end position="357"/>
    </location>
</feature>
<comment type="caution">
    <text evidence="2">The sequence shown here is derived from an EMBL/GenBank/DDBJ whole genome shotgun (WGS) entry which is preliminary data.</text>
</comment>
<feature type="compositionally biased region" description="Acidic residues" evidence="1">
    <location>
        <begin position="438"/>
        <end position="459"/>
    </location>
</feature>
<feature type="region of interest" description="Disordered" evidence="1">
    <location>
        <begin position="643"/>
        <end position="842"/>
    </location>
</feature>
<evidence type="ECO:0000313" key="2">
    <source>
        <dbReference type="EMBL" id="KAF5346709.1"/>
    </source>
</evidence>
<dbReference type="Proteomes" id="UP000559027">
    <property type="component" value="Unassembled WGS sequence"/>
</dbReference>
<protein>
    <submittedName>
        <fullName evidence="2">Uncharacterized protein</fullName>
    </submittedName>
</protein>
<feature type="compositionally biased region" description="Basic and acidic residues" evidence="1">
    <location>
        <begin position="717"/>
        <end position="730"/>
    </location>
</feature>
<feature type="compositionally biased region" description="Basic and acidic residues" evidence="1">
    <location>
        <begin position="150"/>
        <end position="160"/>
    </location>
</feature>
<feature type="compositionally biased region" description="Basic residues" evidence="1">
    <location>
        <begin position="814"/>
        <end position="823"/>
    </location>
</feature>
<sequence>MSSSLHPLAELPHLTRVQNDMADLTLPPLSTWSRTYHPRNPYVGSSSPPSSSPPRTPGYGTKQVSLAYDYAQIRSSPQIDPGVVNYTSRVHAYEDSHPMLWHNRLAAAHTHVKSPHPTASSSYTTPSMYMYRSRYSTAPSSDYSSAIGDTDVRSDLPSDKEEPEEEVDPSSGFSFSELGIHTHTMSFRTSAERGRWRIDPIPPPKPQHQLLSSSRKSAPAANTDVNAKNANILIASSTLRPISEPAPPVAGPSPSSLSSSTSIIPTCPSNTEAATNVDIKQHTSVPEVTSAPSPSMAVASLPSSPLPSLPTSPTLEPIEVPPLTSDRDSSMDVDEHSESELLTPSSPLPPSSPPPPLLFSSSPAVSPLLMPARENNVCDTGASGSEAETESSLRVQSQSLPSASPPPISSPLALPLALPAEVDAPSSPLSPISSDFGDSFDDIDMEVDRESEEGGEVEEVPTRQNGSCDGDTARSEDIIIGPAVIVAQDQGPGEGSQHKQGAPSVTVSDLELDSTPTPRTRDRDQPLPACGSGAGASGRSSILKLLIQETDGDVQMVASSASISGMSGVDSERLSTCPPSINLTKEDYLQVGSSCSRDSPTLDLESTSSAPTLVSNRQASPPSSSTALLYPDTITIAVAATVSSEASTSSTNLKRPISPPPNPTSNLASSSIKTGSDANVGTVDDAEGPARKRLRISEEEDISGSVGDKVDSTSTTAEEKQNQEQEEKENVPVSAPKRKTKAGGVRRRKVPAITSSEVSNSAPDTSATSEVKKPVQQRKKRKPKYVVIEESSSSSDSDSDSDDSTSDASSSSQPRRRTKKNTKSKAQQRPPKPRLVFPDDGIPETKTVSLWLTVRSVICRIVLQSRPAMREEKSEKEWGGVFERVLKNGCDSFGSGVFGKVDSSYKDDSSSSIEARWFYVPENDCDQERAALIRSMMPRPGKRSVTKKYKQYYYQPLDKISRWDPEDDL</sequence>
<reference evidence="2 3" key="1">
    <citation type="journal article" date="2020" name="ISME J.">
        <title>Uncovering the hidden diversity of litter-decomposition mechanisms in mushroom-forming fungi.</title>
        <authorList>
            <person name="Floudas D."/>
            <person name="Bentzer J."/>
            <person name="Ahren D."/>
            <person name="Johansson T."/>
            <person name="Persson P."/>
            <person name="Tunlid A."/>
        </authorList>
    </citation>
    <scope>NUCLEOTIDE SEQUENCE [LARGE SCALE GENOMIC DNA]</scope>
    <source>
        <strain evidence="2 3">CBS 146.42</strain>
    </source>
</reference>
<evidence type="ECO:0000256" key="1">
    <source>
        <dbReference type="SAM" id="MobiDB-lite"/>
    </source>
</evidence>
<feature type="compositionally biased region" description="Basic and acidic residues" evidence="1">
    <location>
        <begin position="325"/>
        <end position="339"/>
    </location>
</feature>
<feature type="region of interest" description="Disordered" evidence="1">
    <location>
        <begin position="138"/>
        <end position="178"/>
    </location>
</feature>
<feature type="compositionally biased region" description="Low complexity" evidence="1">
    <location>
        <begin position="380"/>
        <end position="392"/>
    </location>
</feature>
<dbReference type="EMBL" id="JAACJO010000030">
    <property type="protein sequence ID" value="KAF5346709.1"/>
    <property type="molecule type" value="Genomic_DNA"/>
</dbReference>
<feature type="region of interest" description="Disordered" evidence="1">
    <location>
        <begin position="196"/>
        <end position="224"/>
    </location>
</feature>
<feature type="compositionally biased region" description="Low complexity" evidence="1">
    <location>
        <begin position="358"/>
        <end position="369"/>
    </location>
</feature>
<feature type="compositionally biased region" description="Basic residues" evidence="1">
    <location>
        <begin position="775"/>
        <end position="784"/>
    </location>
</feature>
<dbReference type="OrthoDB" id="5348546at2759"/>
<feature type="region of interest" description="Disordered" evidence="1">
    <location>
        <begin position="244"/>
        <end position="270"/>
    </location>
</feature>
<feature type="compositionally biased region" description="Low complexity" evidence="1">
    <location>
        <begin position="410"/>
        <end position="420"/>
    </location>
</feature>
<proteinExistence type="predicted"/>
<keyword evidence="3" id="KW-1185">Reference proteome</keyword>
<feature type="compositionally biased region" description="Basic residues" evidence="1">
    <location>
        <begin position="736"/>
        <end position="750"/>
    </location>
</feature>
<feature type="region of interest" description="Disordered" evidence="1">
    <location>
        <begin position="592"/>
        <end position="627"/>
    </location>
</feature>
<feature type="region of interest" description="Disordered" evidence="1">
    <location>
        <begin position="40"/>
        <end position="61"/>
    </location>
</feature>
<feature type="region of interest" description="Disordered" evidence="1">
    <location>
        <begin position="283"/>
        <end position="537"/>
    </location>
</feature>
<feature type="compositionally biased region" description="Low complexity" evidence="1">
    <location>
        <begin position="252"/>
        <end position="269"/>
    </location>
</feature>
<accession>A0A8H5FRQ9</accession>
<feature type="compositionally biased region" description="Polar residues" evidence="1">
    <location>
        <begin position="664"/>
        <end position="679"/>
    </location>
</feature>